<reference evidence="1" key="1">
    <citation type="submission" date="2023-04" db="EMBL/GenBank/DDBJ databases">
        <title>A chromosome-level genome assembly of the parasitoid wasp Eretmocerus hayati.</title>
        <authorList>
            <person name="Zhong Y."/>
            <person name="Liu S."/>
            <person name="Liu Y."/>
        </authorList>
    </citation>
    <scope>NUCLEOTIDE SEQUENCE</scope>
    <source>
        <strain evidence="1">ZJU_SS_LIU_2023</strain>
    </source>
</reference>
<sequence length="231" mass="25703">MSSSQSPSSAIHHFKNCHLNSEDKWALVKTRSGCVGASQQLVARSQPLSPHAAQGKSLIVSELLSMYLTIEKPLKSVISVSCIMIAFGTLMNLCSGDGTPSQTYVSFIAVSRAQQQRNTPDKRQRELLISHVSDYPEITLHFGSETNLPAIIHLADKLNEVGEFQGSPIDWVNYWYDCVAKAHEEYQAAEEVLDKMPLFYRRIIEVTSQAVDSLEKEHLRASTSAEQPSRP</sequence>
<accession>A0ACC2NDS3</accession>
<gene>
    <name evidence="1" type="ORF">QAD02_000506</name>
</gene>
<protein>
    <submittedName>
        <fullName evidence="1">Uncharacterized protein</fullName>
    </submittedName>
</protein>
<name>A0ACC2NDS3_9HYME</name>
<evidence type="ECO:0000313" key="1">
    <source>
        <dbReference type="EMBL" id="KAJ8669247.1"/>
    </source>
</evidence>
<comment type="caution">
    <text evidence="1">The sequence shown here is derived from an EMBL/GenBank/DDBJ whole genome shotgun (WGS) entry which is preliminary data.</text>
</comment>
<organism evidence="1 2">
    <name type="scientific">Eretmocerus hayati</name>
    <dbReference type="NCBI Taxonomy" id="131215"/>
    <lineage>
        <taxon>Eukaryota</taxon>
        <taxon>Metazoa</taxon>
        <taxon>Ecdysozoa</taxon>
        <taxon>Arthropoda</taxon>
        <taxon>Hexapoda</taxon>
        <taxon>Insecta</taxon>
        <taxon>Pterygota</taxon>
        <taxon>Neoptera</taxon>
        <taxon>Endopterygota</taxon>
        <taxon>Hymenoptera</taxon>
        <taxon>Apocrita</taxon>
        <taxon>Proctotrupomorpha</taxon>
        <taxon>Chalcidoidea</taxon>
        <taxon>Aphelinidae</taxon>
        <taxon>Aphelininae</taxon>
        <taxon>Eretmocerus</taxon>
    </lineage>
</organism>
<dbReference type="Proteomes" id="UP001239111">
    <property type="component" value="Chromosome 3"/>
</dbReference>
<evidence type="ECO:0000313" key="2">
    <source>
        <dbReference type="Proteomes" id="UP001239111"/>
    </source>
</evidence>
<keyword evidence="2" id="KW-1185">Reference proteome</keyword>
<proteinExistence type="predicted"/>
<dbReference type="EMBL" id="CM056743">
    <property type="protein sequence ID" value="KAJ8669247.1"/>
    <property type="molecule type" value="Genomic_DNA"/>
</dbReference>